<dbReference type="RefSeq" id="WP_192030095.1">
    <property type="nucleotide sequence ID" value="NZ_JACYTR010000028.1"/>
</dbReference>
<dbReference type="Gene3D" id="2.30.180.10">
    <property type="entry name" value="FAS1 domain"/>
    <property type="match status" value="1"/>
</dbReference>
<dbReference type="InterPro" id="IPR000782">
    <property type="entry name" value="FAS1_domain"/>
</dbReference>
<evidence type="ECO:0000313" key="3">
    <source>
        <dbReference type="Proteomes" id="UP000613768"/>
    </source>
</evidence>
<reference evidence="2 3" key="1">
    <citation type="submission" date="2020-09" db="EMBL/GenBank/DDBJ databases">
        <title>Pseudoxanthomonas sp. CAU 1598 isolated from sand of Yaerae Beach.</title>
        <authorList>
            <person name="Kim W."/>
        </authorList>
    </citation>
    <scope>NUCLEOTIDE SEQUENCE [LARGE SCALE GENOMIC DNA]</scope>
    <source>
        <strain evidence="2 3">CAU 1598</strain>
    </source>
</reference>
<dbReference type="InterPro" id="IPR036378">
    <property type="entry name" value="FAS1_dom_sf"/>
</dbReference>
<dbReference type="SMART" id="SM00554">
    <property type="entry name" value="FAS1"/>
    <property type="match status" value="1"/>
</dbReference>
<gene>
    <name evidence="2" type="ORF">IFO71_13095</name>
</gene>
<dbReference type="FunFam" id="2.30.180.10:FF:000032">
    <property type="entry name" value="Fasciclin domain-containing protein, putative"/>
    <property type="match status" value="1"/>
</dbReference>
<keyword evidence="3" id="KW-1185">Reference proteome</keyword>
<dbReference type="GO" id="GO:0005615">
    <property type="term" value="C:extracellular space"/>
    <property type="evidence" value="ECO:0007669"/>
    <property type="project" value="TreeGrafter"/>
</dbReference>
<feature type="domain" description="FAS1" evidence="1">
    <location>
        <begin position="11"/>
        <end position="143"/>
    </location>
</feature>
<dbReference type="AlphaFoldDB" id="A0AAW3ZLQ1"/>
<accession>A0AAW3ZLQ1</accession>
<evidence type="ECO:0000259" key="1">
    <source>
        <dbReference type="PROSITE" id="PS50213"/>
    </source>
</evidence>
<dbReference type="SUPFAM" id="SSF82153">
    <property type="entry name" value="FAS1 domain"/>
    <property type="match status" value="1"/>
</dbReference>
<protein>
    <submittedName>
        <fullName evidence="2">Fasciclin domain-containing protein</fullName>
    </submittedName>
</protein>
<dbReference type="Proteomes" id="UP000613768">
    <property type="component" value="Unassembled WGS sequence"/>
</dbReference>
<name>A0AAW3ZLQ1_9GAMM</name>
<dbReference type="EMBL" id="JACYTR010000028">
    <property type="protein sequence ID" value="MBD8526673.1"/>
    <property type="molecule type" value="Genomic_DNA"/>
</dbReference>
<dbReference type="Pfam" id="PF02469">
    <property type="entry name" value="Fasciclin"/>
    <property type="match status" value="1"/>
</dbReference>
<dbReference type="PROSITE" id="PS50213">
    <property type="entry name" value="FAS1"/>
    <property type="match status" value="1"/>
</dbReference>
<dbReference type="PANTHER" id="PTHR10900:SF77">
    <property type="entry name" value="FI19380P1"/>
    <property type="match status" value="1"/>
</dbReference>
<dbReference type="PANTHER" id="PTHR10900">
    <property type="entry name" value="PERIOSTIN-RELATED"/>
    <property type="match status" value="1"/>
</dbReference>
<dbReference type="InterPro" id="IPR050904">
    <property type="entry name" value="Adhesion/Biosynth-related"/>
</dbReference>
<evidence type="ECO:0000313" key="2">
    <source>
        <dbReference type="EMBL" id="MBD8526673.1"/>
    </source>
</evidence>
<comment type="caution">
    <text evidence="2">The sequence shown here is derived from an EMBL/GenBank/DDBJ whole genome shotgun (WGS) entry which is preliminary data.</text>
</comment>
<sequence>MSIQSIPKPSGKNLLETASSHGELNTFAKAVELAGLGDILRGPGPFTVFAPTDAAFDKLPDGGLDRLLKPENKTELASILNYHVVKGRRTAADMGKSTSAATVQGESAPVKSVGASFSIDGANVTSIDIASSNGLIHKIDKVNMPTVRKQ</sequence>
<proteinExistence type="predicted"/>
<organism evidence="2 3">
    <name type="scientific">Pseudomarimonas arenosa</name>
    <dbReference type="NCBI Taxonomy" id="2774145"/>
    <lineage>
        <taxon>Bacteria</taxon>
        <taxon>Pseudomonadati</taxon>
        <taxon>Pseudomonadota</taxon>
        <taxon>Gammaproteobacteria</taxon>
        <taxon>Lysobacterales</taxon>
        <taxon>Lysobacteraceae</taxon>
        <taxon>Pseudomarimonas</taxon>
    </lineage>
</organism>